<keyword evidence="4 6" id="KW-0288">FMN</keyword>
<name>F4LQL0_TEPAE</name>
<comment type="subunit">
    <text evidence="6">The complex is composed of six subunits: RnfA, RnfB, RnfC, RnfD, RnfE and RnfG.</text>
</comment>
<comment type="subcellular location">
    <subcellularLocation>
        <location evidence="6">Cell membrane</location>
        <topology evidence="6">Single-pass membrane protein</topology>
    </subcellularLocation>
</comment>
<evidence type="ECO:0000256" key="1">
    <source>
        <dbReference type="ARBA" id="ARBA00022448"/>
    </source>
</evidence>
<keyword evidence="6" id="KW-0472">Membrane</keyword>
<keyword evidence="5 6" id="KW-0249">Electron transport</keyword>
<feature type="modified residue" description="FMN phosphoryl threonine" evidence="6">
    <location>
        <position position="153"/>
    </location>
</feature>
<comment type="cofactor">
    <cofactor evidence="6">
        <name>FMN</name>
        <dbReference type="ChEBI" id="CHEBI:58210"/>
    </cofactor>
</comment>
<dbReference type="STRING" id="1209989.TepRe1_1884"/>
<keyword evidence="6" id="KW-1278">Translocase</keyword>
<reference evidence="9" key="1">
    <citation type="journal article" date="2013" name="Genome Announc.">
        <title>First genome sequence of a syntrophic acetate-oxidizing bacterium, Tepidanaerobacter acetatoxydans strain Re1.</title>
        <authorList>
            <person name="Manzoor S."/>
            <person name="Bongcam-Rudloff E."/>
            <person name="Schnurer A."/>
            <person name="Muller B."/>
        </authorList>
    </citation>
    <scope>NUCLEOTIDE SEQUENCE [LARGE SCALE GENOMIC DNA]</scope>
    <source>
        <strain evidence="9">Re1</strain>
    </source>
</reference>
<dbReference type="OrthoDB" id="9787579at2"/>
<dbReference type="PANTHER" id="PTHR36118">
    <property type="entry name" value="ION-TRANSLOCATING OXIDOREDUCTASE COMPLEX SUBUNIT G"/>
    <property type="match status" value="1"/>
</dbReference>
<dbReference type="GO" id="GO:0022900">
    <property type="term" value="P:electron transport chain"/>
    <property type="evidence" value="ECO:0007669"/>
    <property type="project" value="UniProtKB-UniRule"/>
</dbReference>
<keyword evidence="6" id="KW-1133">Transmembrane helix</keyword>
<accession>L0S4U7</accession>
<keyword evidence="9" id="KW-1185">Reference proteome</keyword>
<dbReference type="AlphaFoldDB" id="F4LQL0"/>
<dbReference type="GO" id="GO:0010181">
    <property type="term" value="F:FMN binding"/>
    <property type="evidence" value="ECO:0007669"/>
    <property type="project" value="InterPro"/>
</dbReference>
<dbReference type="Proteomes" id="UP000010802">
    <property type="component" value="Chromosome"/>
</dbReference>
<keyword evidence="3 6" id="KW-0285">Flavoprotein</keyword>
<keyword evidence="1 6" id="KW-0813">Transport</keyword>
<keyword evidence="2 6" id="KW-0597">Phosphoprotein</keyword>
<dbReference type="PATRIC" id="fig|1209989.3.peg.2342"/>
<comment type="similarity">
    <text evidence="6">Belongs to the RnfG family.</text>
</comment>
<keyword evidence="6" id="KW-0812">Transmembrane</keyword>
<dbReference type="InterPro" id="IPR007329">
    <property type="entry name" value="FMN-bd"/>
</dbReference>
<comment type="function">
    <text evidence="6">Part of a membrane-bound complex that couples electron transfer with translocation of ions across the membrane.</text>
</comment>
<evidence type="ECO:0000256" key="5">
    <source>
        <dbReference type="ARBA" id="ARBA00022982"/>
    </source>
</evidence>
<evidence type="ECO:0000313" key="9">
    <source>
        <dbReference type="Proteomes" id="UP000010802"/>
    </source>
</evidence>
<feature type="domain" description="FMN-binding" evidence="7">
    <location>
        <begin position="86"/>
        <end position="170"/>
    </location>
</feature>
<evidence type="ECO:0000256" key="3">
    <source>
        <dbReference type="ARBA" id="ARBA00022630"/>
    </source>
</evidence>
<evidence type="ECO:0000259" key="7">
    <source>
        <dbReference type="SMART" id="SM00900"/>
    </source>
</evidence>
<dbReference type="KEGG" id="tep:TepRe1_1884"/>
<dbReference type="GO" id="GO:0009055">
    <property type="term" value="F:electron transfer activity"/>
    <property type="evidence" value="ECO:0007669"/>
    <property type="project" value="InterPro"/>
</dbReference>
<evidence type="ECO:0000313" key="8">
    <source>
        <dbReference type="EMBL" id="CCP26852.1"/>
    </source>
</evidence>
<accession>F4LQL0</accession>
<proteinExistence type="inferred from homology"/>
<dbReference type="eggNOG" id="COG4659">
    <property type="taxonomic scope" value="Bacteria"/>
</dbReference>
<dbReference type="HOGENOM" id="CLU_077882_2_2_9"/>
<keyword evidence="6" id="KW-1003">Cell membrane</keyword>
<dbReference type="InterPro" id="IPR010209">
    <property type="entry name" value="Ion_transpt_RnfG/RsxG"/>
</dbReference>
<dbReference type="EC" id="7.-.-.-" evidence="6"/>
<dbReference type="RefSeq" id="WP_013778935.1">
    <property type="nucleotide sequence ID" value="NC_015519.1"/>
</dbReference>
<protein>
    <recommendedName>
        <fullName evidence="6">Ion-translocating oxidoreductase complex subunit G</fullName>
        <ecNumber evidence="6">7.-.-.-</ecNumber>
    </recommendedName>
    <alternativeName>
        <fullName evidence="6">Rnf electron transport complex subunit G</fullName>
    </alternativeName>
</protein>
<dbReference type="Pfam" id="PF04205">
    <property type="entry name" value="FMN_bind"/>
    <property type="match status" value="1"/>
</dbReference>
<dbReference type="KEGG" id="tae:TepiRe1_2029"/>
<sequence length="180" mass="19192">MNQYAKMIIVLMIISIASGAVLALSYEVTNPKIQEQARQKLEQSVLKVIPGAAKMEVVQKEDMTIYLGLDEQGNKKGIAFKAVGSGFNGAIELMVGYNPSEGKLTGVEVLSMSETPGLGAKIKEEAFTKQFNGKSVEDKFIAKEDVQAISGATISSTAVAKAVKTSLDNVVKIYPVGGDF</sequence>
<dbReference type="GO" id="GO:0005886">
    <property type="term" value="C:plasma membrane"/>
    <property type="evidence" value="ECO:0007669"/>
    <property type="project" value="UniProtKB-SubCell"/>
</dbReference>
<evidence type="ECO:0000256" key="2">
    <source>
        <dbReference type="ARBA" id="ARBA00022553"/>
    </source>
</evidence>
<dbReference type="HAMAP" id="MF_00479">
    <property type="entry name" value="RsxG_RnfG"/>
    <property type="match status" value="1"/>
</dbReference>
<organism evidence="8 9">
    <name type="scientific">Tepidanaerobacter acetatoxydans (strain DSM 21804 / JCM 16047 / Re1)</name>
    <dbReference type="NCBI Taxonomy" id="1209989"/>
    <lineage>
        <taxon>Bacteria</taxon>
        <taxon>Bacillati</taxon>
        <taxon>Bacillota</taxon>
        <taxon>Clostridia</taxon>
        <taxon>Thermosediminibacterales</taxon>
        <taxon>Tepidanaerobacteraceae</taxon>
        <taxon>Tepidanaerobacter</taxon>
    </lineage>
</organism>
<gene>
    <name evidence="6" type="primary">rnfG</name>
    <name evidence="8" type="ordered locus">TEPIRE1_2029</name>
</gene>
<dbReference type="PANTHER" id="PTHR36118:SF1">
    <property type="entry name" value="ION-TRANSLOCATING OXIDOREDUCTASE COMPLEX SUBUNIT G"/>
    <property type="match status" value="1"/>
</dbReference>
<dbReference type="NCBIfam" id="TIGR01947">
    <property type="entry name" value="rnfG"/>
    <property type="match status" value="1"/>
</dbReference>
<dbReference type="EMBL" id="HF563609">
    <property type="protein sequence ID" value="CCP26852.1"/>
    <property type="molecule type" value="Genomic_DNA"/>
</dbReference>
<evidence type="ECO:0000256" key="4">
    <source>
        <dbReference type="ARBA" id="ARBA00022643"/>
    </source>
</evidence>
<dbReference type="SMART" id="SM00900">
    <property type="entry name" value="FMN_bind"/>
    <property type="match status" value="1"/>
</dbReference>
<dbReference type="PIRSF" id="PIRSF006091">
    <property type="entry name" value="E_trnsport_RnfG"/>
    <property type="match status" value="1"/>
</dbReference>
<evidence type="ECO:0000256" key="6">
    <source>
        <dbReference type="HAMAP-Rule" id="MF_00479"/>
    </source>
</evidence>